<feature type="region of interest" description="Disordered" evidence="1">
    <location>
        <begin position="613"/>
        <end position="735"/>
    </location>
</feature>
<sequence length="1218" mass="129152">MMSEMQAINGETSDGDLGGGGAAGAAGALSTSSGLGGRHSNNSSRLQLIPANSKAAMDAATKSSEGMVFDQRNMRWNGNLEDTRGFDSTDEDEDEGESESSKKEAHNADDHHGEAGKFNVGMHQAESSGASAGSDAAPDARTSSIADAIHPNANRRHQSASKPQDVAPSVGSQLNLTDQGKNSEGTTGLAALNGDNRGQHNGIPSPAAAADSTVTTAGSLGLNAITSDAHTTNHSSLVRKAEPAAAREQQLPPKSPQQIKPPATTARRQGNMVYNESLQAWYNVQPEEEENLWVEDDDGEQHKSKQPQPLQQPLHPLQPLQPRRPQPTFQQARHRQVSQRWPTQQVLSATRAESFENGSDGGRIVLNQTLSGSDDSDFGDNDDGSVSSSSVLSGSEKQDLEDGWSNTSAVGHQPRLPQQRPDFAPNHHIASKWENTMDPQALQQAVLGLKLQKDDATPKSFPNHLSPYKRHQQVVITEESPRPRVKGNGGPQHPATNGTPLHNTGLHSAPKGGGAVHADEIWDDAHDPEEDAAMSSVVIKESDSIESSLLNGHSPAKRRGKQPRGKEQPFLNSKNARTMFDPLPTEALFNQSAEGPISPLFTVPSFNSIDATNILNGTSRRPWEPEEDDGEEPADDRHPGGGTPSHTAKSNAAGASTNKLTYRAPSHHPGSVSATPRRQQSSSTSSLQVSSTPSASYGSTLESQLSSSNGLPGPSSTDHTPQPPAPRRSDSNGAAHVAPAVVDELMTPVRRVSSMSQSTPLPASHAFPPNAAAASVFPHARAVATPPSRPDSTASVAAMAAVAAAVEQTTAAAHTTFLSKMDAMFERLRVQDEQRRREWEAQQQQSSQQQMALQTQLAMMQQLFSQSQLLQQTQSALTNNLLSTSALMRADQLNTSFGHGSAANSNNMSSSELLFQDKDAAVVAAAGTPGQRQHAQSQPQLARAQKPVLAQLDPAATSSSPVVKPWVTVAQSAGNSTIASDFDSNSTGRGAASPAFRRLEFGEQSSLDPATGSTKSAARTTPVTVKVSSTESEFASVADLLRIESSRTLAAMGVSFTLSRLFSVLSGGAALQSWMEQSRSEQSRSEKAASTSTLHLVHYVPRDRETLTQIADTGVLPAGTAPVALYTSLAAAHASRTEMAQKSSSIALVLALVRINRCLKVQQSSSSVLSNSAPVRARAARKGYDSVLCIDGDTKTVVVFAEDRCIPVYLCKCAISRT</sequence>
<organism evidence="2 3">
    <name type="scientific">Capsaspora owczarzaki (strain ATCC 30864)</name>
    <dbReference type="NCBI Taxonomy" id="595528"/>
    <lineage>
        <taxon>Eukaryota</taxon>
        <taxon>Filasterea</taxon>
        <taxon>Capsaspora</taxon>
    </lineage>
</organism>
<dbReference type="RefSeq" id="XP_004363326.2">
    <property type="nucleotide sequence ID" value="XM_004363269.2"/>
</dbReference>
<feature type="region of interest" description="Disordered" evidence="1">
    <location>
        <begin position="288"/>
        <end position="425"/>
    </location>
</feature>
<feature type="region of interest" description="Disordered" evidence="1">
    <location>
        <begin position="225"/>
        <end position="272"/>
    </location>
</feature>
<proteinExistence type="predicted"/>
<keyword evidence="3" id="KW-1185">Reference proteome</keyword>
<feature type="compositionally biased region" description="Polar residues" evidence="1">
    <location>
        <begin position="338"/>
        <end position="348"/>
    </location>
</feature>
<protein>
    <submittedName>
        <fullName evidence="2">Uncharacterized protein</fullName>
    </submittedName>
</protein>
<feature type="region of interest" description="Disordered" evidence="1">
    <location>
        <begin position="545"/>
        <end position="577"/>
    </location>
</feature>
<feature type="region of interest" description="Disordered" evidence="1">
    <location>
        <begin position="980"/>
        <end position="1021"/>
    </location>
</feature>
<evidence type="ECO:0000313" key="3">
    <source>
        <dbReference type="Proteomes" id="UP000008743"/>
    </source>
</evidence>
<name>A0A0D2UCE6_CAPO3</name>
<feature type="compositionally biased region" description="Low complexity" evidence="1">
    <location>
        <begin position="703"/>
        <end position="716"/>
    </location>
</feature>
<dbReference type="AlphaFoldDB" id="A0A0D2UCE6"/>
<feature type="compositionally biased region" description="Low complexity" evidence="1">
    <location>
        <begin position="306"/>
        <end position="327"/>
    </location>
</feature>
<accession>A0A0D2UCE6</accession>
<feature type="compositionally biased region" description="Basic and acidic residues" evidence="1">
    <location>
        <begin position="99"/>
        <end position="115"/>
    </location>
</feature>
<feature type="region of interest" description="Disordered" evidence="1">
    <location>
        <begin position="478"/>
        <end position="516"/>
    </location>
</feature>
<feature type="compositionally biased region" description="Polar residues" evidence="1">
    <location>
        <begin position="644"/>
        <end position="660"/>
    </location>
</feature>
<feature type="compositionally biased region" description="Low complexity" evidence="1">
    <location>
        <begin position="125"/>
        <end position="140"/>
    </location>
</feature>
<feature type="compositionally biased region" description="Polar residues" evidence="1">
    <location>
        <begin position="170"/>
        <end position="186"/>
    </location>
</feature>
<feature type="compositionally biased region" description="Acidic residues" evidence="1">
    <location>
        <begin position="288"/>
        <end position="299"/>
    </location>
</feature>
<evidence type="ECO:0000313" key="2">
    <source>
        <dbReference type="EMBL" id="KJE92681.1"/>
    </source>
</evidence>
<evidence type="ECO:0000256" key="1">
    <source>
        <dbReference type="SAM" id="MobiDB-lite"/>
    </source>
</evidence>
<feature type="compositionally biased region" description="Polar residues" evidence="1">
    <location>
        <begin position="225"/>
        <end position="236"/>
    </location>
</feature>
<feature type="compositionally biased region" description="Low complexity" evidence="1">
    <location>
        <begin position="384"/>
        <end position="395"/>
    </location>
</feature>
<feature type="compositionally biased region" description="Acidic residues" evidence="1">
    <location>
        <begin position="374"/>
        <end position="383"/>
    </location>
</feature>
<dbReference type="EMBL" id="KE346364">
    <property type="protein sequence ID" value="KJE92681.1"/>
    <property type="molecule type" value="Genomic_DNA"/>
</dbReference>
<dbReference type="InParanoid" id="A0A0D2UCE6"/>
<feature type="compositionally biased region" description="Polar residues" evidence="1">
    <location>
        <begin position="494"/>
        <end position="506"/>
    </location>
</feature>
<feature type="region of interest" description="Disordered" evidence="1">
    <location>
        <begin position="1"/>
        <end position="211"/>
    </location>
</feature>
<feature type="compositionally biased region" description="Low complexity" evidence="1">
    <location>
        <begin position="673"/>
        <end position="696"/>
    </location>
</feature>
<feature type="compositionally biased region" description="Polar residues" evidence="1">
    <location>
        <begin position="1003"/>
        <end position="1021"/>
    </location>
</feature>
<feature type="compositionally biased region" description="Acidic residues" evidence="1">
    <location>
        <begin position="625"/>
        <end position="634"/>
    </location>
</feature>
<feature type="compositionally biased region" description="Acidic residues" evidence="1">
    <location>
        <begin position="88"/>
        <end position="98"/>
    </location>
</feature>
<dbReference type="Proteomes" id="UP000008743">
    <property type="component" value="Unassembled WGS sequence"/>
</dbReference>
<gene>
    <name evidence="2" type="ORF">CAOG_003598</name>
</gene>
<reference evidence="3" key="1">
    <citation type="submission" date="2011-02" db="EMBL/GenBank/DDBJ databases">
        <title>The Genome Sequence of Capsaspora owczarzaki ATCC 30864.</title>
        <authorList>
            <person name="Russ C."/>
            <person name="Cuomo C."/>
            <person name="Burger G."/>
            <person name="Gray M.W."/>
            <person name="Holland P.W.H."/>
            <person name="King N."/>
            <person name="Lang F.B.F."/>
            <person name="Roger A.J."/>
            <person name="Ruiz-Trillo I."/>
            <person name="Young S.K."/>
            <person name="Zeng Q."/>
            <person name="Gargeya S."/>
            <person name="Alvarado L."/>
            <person name="Berlin A."/>
            <person name="Chapman S.B."/>
            <person name="Chen Z."/>
            <person name="Freedman E."/>
            <person name="Gellesch M."/>
            <person name="Goldberg J."/>
            <person name="Griggs A."/>
            <person name="Gujja S."/>
            <person name="Heilman E."/>
            <person name="Heiman D."/>
            <person name="Howarth C."/>
            <person name="Mehta T."/>
            <person name="Neiman D."/>
            <person name="Pearson M."/>
            <person name="Roberts A."/>
            <person name="Saif S."/>
            <person name="Shea T."/>
            <person name="Shenoy N."/>
            <person name="Sisk P."/>
            <person name="Stolte C."/>
            <person name="Sykes S."/>
            <person name="White J."/>
            <person name="Yandava C."/>
            <person name="Haas B."/>
            <person name="Nusbaum C."/>
            <person name="Birren B."/>
        </authorList>
    </citation>
    <scope>NUCLEOTIDE SEQUENCE</scope>
    <source>
        <strain evidence="3">ATCC 30864</strain>
    </source>
</reference>